<accession>A0AAD8MH04</accession>
<evidence type="ECO:0000256" key="1">
    <source>
        <dbReference type="ARBA" id="ARBA00003982"/>
    </source>
</evidence>
<dbReference type="PANTHER" id="PTHR23115">
    <property type="entry name" value="TRANSLATION FACTOR"/>
    <property type="match status" value="1"/>
</dbReference>
<keyword evidence="6" id="KW-0547">Nucleotide-binding</keyword>
<evidence type="ECO:0000313" key="10">
    <source>
        <dbReference type="EMBL" id="KAK1371658.1"/>
    </source>
</evidence>
<evidence type="ECO:0000259" key="9">
    <source>
        <dbReference type="PROSITE" id="PS51722"/>
    </source>
</evidence>
<keyword evidence="4" id="KW-0488">Methylation</keyword>
<dbReference type="Pfam" id="PF22594">
    <property type="entry name" value="GTP-eEF1A_C"/>
    <property type="match status" value="1"/>
</dbReference>
<dbReference type="InterPro" id="IPR009000">
    <property type="entry name" value="Transl_B-barrel_sf"/>
</dbReference>
<dbReference type="CDD" id="cd04089">
    <property type="entry name" value="eRF3_II"/>
    <property type="match status" value="1"/>
</dbReference>
<dbReference type="InterPro" id="IPR009001">
    <property type="entry name" value="Transl_elong_EF1A/Init_IF2_C"/>
</dbReference>
<evidence type="ECO:0000256" key="2">
    <source>
        <dbReference type="ARBA" id="ARBA00004496"/>
    </source>
</evidence>
<dbReference type="PROSITE" id="PS51722">
    <property type="entry name" value="G_TR_2"/>
    <property type="match status" value="1"/>
</dbReference>
<evidence type="ECO:0000256" key="5">
    <source>
        <dbReference type="ARBA" id="ARBA00022490"/>
    </source>
</evidence>
<feature type="compositionally biased region" description="Acidic residues" evidence="8">
    <location>
        <begin position="58"/>
        <end position="69"/>
    </location>
</feature>
<dbReference type="EMBL" id="JAUIZM010000008">
    <property type="protein sequence ID" value="KAK1371658.1"/>
    <property type="molecule type" value="Genomic_DNA"/>
</dbReference>
<dbReference type="SUPFAM" id="SSF50465">
    <property type="entry name" value="EF-Tu/eEF-1alpha/eIF2-gamma C-terminal domain"/>
    <property type="match status" value="1"/>
</dbReference>
<dbReference type="SUPFAM" id="SSF52540">
    <property type="entry name" value="P-loop containing nucleoside triphosphate hydrolases"/>
    <property type="match status" value="1"/>
</dbReference>
<proteinExistence type="inferred from homology"/>
<reference evidence="10" key="1">
    <citation type="submission" date="2023-02" db="EMBL/GenBank/DDBJ databases">
        <title>Genome of toxic invasive species Heracleum sosnowskyi carries increased number of genes despite the absence of recent whole-genome duplications.</title>
        <authorList>
            <person name="Schelkunov M."/>
            <person name="Shtratnikova V."/>
            <person name="Makarenko M."/>
            <person name="Klepikova A."/>
            <person name="Omelchenko D."/>
            <person name="Novikova G."/>
            <person name="Obukhova E."/>
            <person name="Bogdanov V."/>
            <person name="Penin A."/>
            <person name="Logacheva M."/>
        </authorList>
    </citation>
    <scope>NUCLEOTIDE SEQUENCE</scope>
    <source>
        <strain evidence="10">Hsosn_3</strain>
        <tissue evidence="10">Leaf</tissue>
    </source>
</reference>
<organism evidence="10 11">
    <name type="scientific">Heracleum sosnowskyi</name>
    <dbReference type="NCBI Taxonomy" id="360622"/>
    <lineage>
        <taxon>Eukaryota</taxon>
        <taxon>Viridiplantae</taxon>
        <taxon>Streptophyta</taxon>
        <taxon>Embryophyta</taxon>
        <taxon>Tracheophyta</taxon>
        <taxon>Spermatophyta</taxon>
        <taxon>Magnoliopsida</taxon>
        <taxon>eudicotyledons</taxon>
        <taxon>Gunneridae</taxon>
        <taxon>Pentapetalae</taxon>
        <taxon>asterids</taxon>
        <taxon>campanulids</taxon>
        <taxon>Apiales</taxon>
        <taxon>Apiaceae</taxon>
        <taxon>Apioideae</taxon>
        <taxon>apioid superclade</taxon>
        <taxon>Tordylieae</taxon>
        <taxon>Tordyliinae</taxon>
        <taxon>Heracleum</taxon>
    </lineage>
</organism>
<keyword evidence="5" id="KW-0963">Cytoplasm</keyword>
<feature type="domain" description="Tr-type G" evidence="9">
    <location>
        <begin position="30"/>
        <end position="260"/>
    </location>
</feature>
<dbReference type="PRINTS" id="PR00315">
    <property type="entry name" value="ELONGATNFCT"/>
</dbReference>
<reference evidence="10" key="2">
    <citation type="submission" date="2023-05" db="EMBL/GenBank/DDBJ databases">
        <authorList>
            <person name="Schelkunov M.I."/>
        </authorList>
    </citation>
    <scope>NUCLEOTIDE SEQUENCE</scope>
    <source>
        <strain evidence="10">Hsosn_3</strain>
        <tissue evidence="10">Leaf</tissue>
    </source>
</reference>
<comment type="caution">
    <text evidence="10">The sequence shown here is derived from an EMBL/GenBank/DDBJ whole genome shotgun (WGS) entry which is preliminary data.</text>
</comment>
<comment type="similarity">
    <text evidence="3">Belongs to the TRAFAC class translation factor GTPase superfamily. Classic translation factor GTPase family. EF-Tu/EF-1A subfamily.</text>
</comment>
<dbReference type="GO" id="GO:0005737">
    <property type="term" value="C:cytoplasm"/>
    <property type="evidence" value="ECO:0007669"/>
    <property type="project" value="UniProtKB-SubCell"/>
</dbReference>
<gene>
    <name evidence="10" type="ORF">POM88_037750</name>
</gene>
<dbReference type="InterPro" id="IPR000795">
    <property type="entry name" value="T_Tr_GTP-bd_dom"/>
</dbReference>
<dbReference type="InterPro" id="IPR027417">
    <property type="entry name" value="P-loop_NTPase"/>
</dbReference>
<feature type="region of interest" description="Disordered" evidence="8">
    <location>
        <begin position="49"/>
        <end position="69"/>
    </location>
</feature>
<dbReference type="FunFam" id="2.40.30.10:FF:000020">
    <property type="entry name" value="Translation elongation factor EF-1"/>
    <property type="match status" value="1"/>
</dbReference>
<keyword evidence="7" id="KW-0342">GTP-binding</keyword>
<dbReference type="AlphaFoldDB" id="A0AAD8MH04"/>
<sequence>MSGGDNSLTASPFVTNQEFQSGCNSQDPKKRHLNVLFFGHVDAGKSTIGNHILSNKNEDDENDEDDESVEGITNGFERVNFGRRKIGFKYLDAPGCRTCEVRRAYFETPTTRFTFLDAPGHISYVANMISGASQADVGVLVISAREGEFEEGYEKGGQIPEHVQLAKAMGITKLIVAVNKMDASTVNWSIKRFEEIEVKVTLLLKSAGYTVKQDVQFLPTSGVQGSNLLRRVSTNVCSWWSGVCLLEALDSVDFPPRDPEAPFRLPLIDKFIDMGTVVMGKIESGSVTVGDTLMIMPNKVVVNVLGIYCDEDKVEHAGPGENLRVRLSGIREEFISPGFVLCSVARPVPVVTSFVAQVQFLEIPNDVICTAGYKAILHVYSVVEDCEIVELMKQIDLKTKKPLKKKVMYAKNGYLVLCRIEVRSLICIEKFTDFPQLGRFVLRSEGKTVAIGEVTEIPSRSISS</sequence>
<comment type="subcellular location">
    <subcellularLocation>
        <location evidence="2">Cytoplasm</location>
    </subcellularLocation>
</comment>
<name>A0AAD8MH04_9APIA</name>
<evidence type="ECO:0000256" key="6">
    <source>
        <dbReference type="ARBA" id="ARBA00022741"/>
    </source>
</evidence>
<evidence type="ECO:0000256" key="7">
    <source>
        <dbReference type="ARBA" id="ARBA00023134"/>
    </source>
</evidence>
<comment type="function">
    <text evidence="1">This protein promotes the GTP-dependent binding of aminoacyl-tRNA to the A-site of ribosomes during protein biosynthesis.</text>
</comment>
<dbReference type="GO" id="GO:0005525">
    <property type="term" value="F:GTP binding"/>
    <property type="evidence" value="ECO:0007669"/>
    <property type="project" value="UniProtKB-KW"/>
</dbReference>
<keyword evidence="11" id="KW-1185">Reference proteome</keyword>
<dbReference type="Pfam" id="PF00009">
    <property type="entry name" value="GTP_EFTU"/>
    <property type="match status" value="1"/>
</dbReference>
<dbReference type="InterPro" id="IPR004161">
    <property type="entry name" value="EFTu-like_2"/>
</dbReference>
<dbReference type="InterPro" id="IPR050100">
    <property type="entry name" value="TRAFAC_GTPase_members"/>
</dbReference>
<dbReference type="Gene3D" id="3.40.50.300">
    <property type="entry name" value="P-loop containing nucleotide triphosphate hydrolases"/>
    <property type="match status" value="1"/>
</dbReference>
<dbReference type="GO" id="GO:0003924">
    <property type="term" value="F:GTPase activity"/>
    <property type="evidence" value="ECO:0007669"/>
    <property type="project" value="InterPro"/>
</dbReference>
<dbReference type="InterPro" id="IPR054696">
    <property type="entry name" value="GTP-eEF1A_C"/>
</dbReference>
<protein>
    <submittedName>
        <fullName evidence="10">Eukaryotic peptide chain release factor GTP-binding subunit</fullName>
    </submittedName>
</protein>
<dbReference type="CDD" id="cd03704">
    <property type="entry name" value="eRF3_C_III"/>
    <property type="match status" value="1"/>
</dbReference>
<dbReference type="SUPFAM" id="SSF50447">
    <property type="entry name" value="Translation proteins"/>
    <property type="match status" value="1"/>
</dbReference>
<dbReference type="Gene3D" id="2.40.30.10">
    <property type="entry name" value="Translation factors"/>
    <property type="match status" value="2"/>
</dbReference>
<evidence type="ECO:0000256" key="3">
    <source>
        <dbReference type="ARBA" id="ARBA00007249"/>
    </source>
</evidence>
<evidence type="ECO:0000313" key="11">
    <source>
        <dbReference type="Proteomes" id="UP001237642"/>
    </source>
</evidence>
<dbReference type="Proteomes" id="UP001237642">
    <property type="component" value="Unassembled WGS sequence"/>
</dbReference>
<dbReference type="Pfam" id="PF03144">
    <property type="entry name" value="GTP_EFTU_D2"/>
    <property type="match status" value="1"/>
</dbReference>
<evidence type="ECO:0000256" key="4">
    <source>
        <dbReference type="ARBA" id="ARBA00022481"/>
    </source>
</evidence>
<evidence type="ECO:0000256" key="8">
    <source>
        <dbReference type="SAM" id="MobiDB-lite"/>
    </source>
</evidence>